<dbReference type="Pfam" id="PF10551">
    <property type="entry name" value="MULE"/>
    <property type="match status" value="1"/>
</dbReference>
<evidence type="ECO:0000313" key="3">
    <source>
        <dbReference type="EMBL" id="SPC97830.1"/>
    </source>
</evidence>
<dbReference type="InterPro" id="IPR018289">
    <property type="entry name" value="MULE_transposase_dom"/>
</dbReference>
<gene>
    <name evidence="3" type="ORF">FSB_LOCUS25712</name>
</gene>
<dbReference type="PANTHER" id="PTHR31973">
    <property type="entry name" value="POLYPROTEIN, PUTATIVE-RELATED"/>
    <property type="match status" value="1"/>
</dbReference>
<accession>A0A2N9GEF6</accession>
<organism evidence="3">
    <name type="scientific">Fagus sylvatica</name>
    <name type="common">Beechnut</name>
    <dbReference type="NCBI Taxonomy" id="28930"/>
    <lineage>
        <taxon>Eukaryota</taxon>
        <taxon>Viridiplantae</taxon>
        <taxon>Streptophyta</taxon>
        <taxon>Embryophyta</taxon>
        <taxon>Tracheophyta</taxon>
        <taxon>Spermatophyta</taxon>
        <taxon>Magnoliopsida</taxon>
        <taxon>eudicotyledons</taxon>
        <taxon>Gunneridae</taxon>
        <taxon>Pentapetalae</taxon>
        <taxon>rosids</taxon>
        <taxon>fabids</taxon>
        <taxon>Fagales</taxon>
        <taxon>Fagaceae</taxon>
        <taxon>Fagus</taxon>
    </lineage>
</organism>
<proteinExistence type="predicted"/>
<feature type="compositionally biased region" description="Polar residues" evidence="1">
    <location>
        <begin position="453"/>
        <end position="464"/>
    </location>
</feature>
<feature type="region of interest" description="Disordered" evidence="1">
    <location>
        <begin position="408"/>
        <end position="555"/>
    </location>
</feature>
<feature type="domain" description="MULE transposase" evidence="2">
    <location>
        <begin position="207"/>
        <end position="302"/>
    </location>
</feature>
<dbReference type="EMBL" id="OIVN01001802">
    <property type="protein sequence ID" value="SPC97830.1"/>
    <property type="molecule type" value="Genomic_DNA"/>
</dbReference>
<sequence length="623" mass="69715">MPIRVLQPSEELPIDNAQQPELVSDAVSEDAVSVNVNESTPVNDYVYVDEHTTPTRPPVNVNANSIMPIAYVGAEDKCVEKPVDDELNSVYDFDDDVRQHYKDFNVQTDMQKVELVNGMKFPNTQVFRQALRKAKRKAREMLDGDERLQYAKLRDYAEMIRSTNKGSHVILETEILDEGDERPVFNKMYIRYHAQKVGFLAGCRPIVGLDGCHLKGRFGGHILSATARDGNDNIFPVAMAVVEQESLDSWKWFLQLFKEDIGDPEELKLVFISDRQKGLVPAIEKLFPKIEHRFCLRHIYSNFILQFKGLELRDALWRCACASTEREFERNMEYLKGLDEKAWGLWDLTGIPCKHGVAAIYVNMEKPENYLHSCYLKEAYLNTYSEIIHPMLGQNEWIEIGLPAPIPPRILRPPGRPKKLRKRDPNEPRNPFKESRMNKAVKCGKCHKEGHNSRSCKASITGETAWQRRQRLDREKARRGQSRGQGRDISHPTAASQSDRSQPIQDAARSQPTVKAQWFSSSQPTNYEPRETWSSMPSSSSQPVGRGSGIAGKGAIYRGSGRVVGVGTTRTGGVGVAGRSAAGVGRVDLRAGASASQPVGSGVARIDSIARRVDAVSGVGRGV</sequence>
<name>A0A2N9GEF6_FAGSY</name>
<dbReference type="PANTHER" id="PTHR31973:SF187">
    <property type="entry name" value="MUTATOR TRANSPOSASE MUDRA PROTEIN"/>
    <property type="match status" value="1"/>
</dbReference>
<evidence type="ECO:0000259" key="2">
    <source>
        <dbReference type="Pfam" id="PF10551"/>
    </source>
</evidence>
<feature type="compositionally biased region" description="Basic and acidic residues" evidence="1">
    <location>
        <begin position="423"/>
        <end position="437"/>
    </location>
</feature>
<protein>
    <recommendedName>
        <fullName evidence="2">MULE transposase domain-containing protein</fullName>
    </recommendedName>
</protein>
<dbReference type="AlphaFoldDB" id="A0A2N9GEF6"/>
<feature type="compositionally biased region" description="Polar residues" evidence="1">
    <location>
        <begin position="493"/>
        <end position="526"/>
    </location>
</feature>
<evidence type="ECO:0000256" key="1">
    <source>
        <dbReference type="SAM" id="MobiDB-lite"/>
    </source>
</evidence>
<reference evidence="3" key="1">
    <citation type="submission" date="2018-02" db="EMBL/GenBank/DDBJ databases">
        <authorList>
            <person name="Cohen D.B."/>
            <person name="Kent A.D."/>
        </authorList>
    </citation>
    <scope>NUCLEOTIDE SEQUENCE</scope>
</reference>